<organism evidence="3">
    <name type="scientific">Tetraselmis sp. GSL018</name>
    <dbReference type="NCBI Taxonomy" id="582737"/>
    <lineage>
        <taxon>Eukaryota</taxon>
        <taxon>Viridiplantae</taxon>
        <taxon>Chlorophyta</taxon>
        <taxon>core chlorophytes</taxon>
        <taxon>Chlorodendrophyceae</taxon>
        <taxon>Chlorodendrales</taxon>
        <taxon>Chlorodendraceae</taxon>
        <taxon>Tetraselmis</taxon>
    </lineage>
</organism>
<evidence type="ECO:0000313" key="3">
    <source>
        <dbReference type="EMBL" id="JAC74837.1"/>
    </source>
</evidence>
<dbReference type="AlphaFoldDB" id="A0A061RPL1"/>
<dbReference type="InterPro" id="IPR001179">
    <property type="entry name" value="PPIase_FKBP_dom"/>
</dbReference>
<proteinExistence type="predicted"/>
<dbReference type="InterPro" id="IPR046357">
    <property type="entry name" value="PPIase_dom_sf"/>
</dbReference>
<dbReference type="GO" id="GO:0003755">
    <property type="term" value="F:peptidyl-prolyl cis-trans isomerase activity"/>
    <property type="evidence" value="ECO:0007669"/>
    <property type="project" value="UniProtKB-KW"/>
</dbReference>
<evidence type="ECO:0000259" key="2">
    <source>
        <dbReference type="PROSITE" id="PS50059"/>
    </source>
</evidence>
<sequence length="271" mass="30111">MPTNNFIPLSATSQLSIEVRSFKKNIRSNLLQVLPRGPRSRIVLHKAQNCHQGACGSSKSSELARESTVKSNVQTERRTALWSLISAPALLPLLGTEQAGASEGYEPMEALKGKDYGKTRMRFEDFTLTESGLQYKEMRLGQGEPVRAGDSVTVDWDGYTIGYYGRPFEARNKSKGGAFTGDDKDFLRFRVGEGKVIPAFEEAIRGMKVGGIRRIVVPVELGYPNNDMNRKEPKPTTFSGRRTLGFVLENQGMMDKTLLFDIELVRVNGKA</sequence>
<comment type="catalytic activity">
    <reaction evidence="1">
        <text>[protein]-peptidylproline (omega=180) = [protein]-peptidylproline (omega=0)</text>
        <dbReference type="Rhea" id="RHEA:16237"/>
        <dbReference type="Rhea" id="RHEA-COMP:10747"/>
        <dbReference type="Rhea" id="RHEA-COMP:10748"/>
        <dbReference type="ChEBI" id="CHEBI:83833"/>
        <dbReference type="ChEBI" id="CHEBI:83834"/>
        <dbReference type="EC" id="5.2.1.8"/>
    </reaction>
</comment>
<dbReference type="PROSITE" id="PS50059">
    <property type="entry name" value="FKBP_PPIASE"/>
    <property type="match status" value="1"/>
</dbReference>
<dbReference type="GO" id="GO:0009579">
    <property type="term" value="C:thylakoid"/>
    <property type="evidence" value="ECO:0007669"/>
    <property type="project" value="TreeGrafter"/>
</dbReference>
<protein>
    <recommendedName>
        <fullName evidence="1">peptidylprolyl isomerase</fullName>
        <ecNumber evidence="1">5.2.1.8</ecNumber>
    </recommendedName>
</protein>
<dbReference type="PANTHER" id="PTHR47717">
    <property type="entry name" value="PEPTIDYL-PROLYL CIS-TRANS ISOMERASE FKBP19, CHLOROPLASTIC"/>
    <property type="match status" value="1"/>
</dbReference>
<evidence type="ECO:0000256" key="1">
    <source>
        <dbReference type="PROSITE-ProRule" id="PRU00277"/>
    </source>
</evidence>
<gene>
    <name evidence="3" type="ORF">TSPGSL018_24857</name>
</gene>
<dbReference type="EC" id="5.2.1.8" evidence="1"/>
<dbReference type="Gene3D" id="3.10.50.40">
    <property type="match status" value="1"/>
</dbReference>
<dbReference type="Pfam" id="PF00254">
    <property type="entry name" value="FKBP_C"/>
    <property type="match status" value="1"/>
</dbReference>
<dbReference type="EMBL" id="GBEZ01010891">
    <property type="protein sequence ID" value="JAC74837.1"/>
    <property type="molecule type" value="Transcribed_RNA"/>
</dbReference>
<name>A0A061RPL1_9CHLO</name>
<keyword evidence="1 3" id="KW-0413">Isomerase</keyword>
<feature type="domain" description="PPIase FKBP-type" evidence="2">
    <location>
        <begin position="149"/>
        <end position="268"/>
    </location>
</feature>
<keyword evidence="1" id="KW-0697">Rotamase</keyword>
<dbReference type="InterPro" id="IPR044208">
    <property type="entry name" value="FKBP19-like"/>
</dbReference>
<dbReference type="PANTHER" id="PTHR47717:SF1">
    <property type="entry name" value="PEPTIDYL-PROLYL CIS-TRANS ISOMERASE FKBP19, CHLOROPLASTIC"/>
    <property type="match status" value="1"/>
</dbReference>
<reference evidence="3" key="1">
    <citation type="submission" date="2014-05" db="EMBL/GenBank/DDBJ databases">
        <title>The transcriptome of the halophilic microalga Tetraselmis sp. GSL018 isolated from the Great Salt Lake, Utah.</title>
        <authorList>
            <person name="Jinkerson R.E."/>
            <person name="D'Adamo S."/>
            <person name="Posewitz M.C."/>
        </authorList>
    </citation>
    <scope>NUCLEOTIDE SEQUENCE</scope>
    <source>
        <strain evidence="3">GSL018</strain>
    </source>
</reference>
<accession>A0A061RPL1</accession>
<dbReference type="SUPFAM" id="SSF54534">
    <property type="entry name" value="FKBP-like"/>
    <property type="match status" value="1"/>
</dbReference>
<dbReference type="GO" id="GO:0009507">
    <property type="term" value="C:chloroplast"/>
    <property type="evidence" value="ECO:0007669"/>
    <property type="project" value="TreeGrafter"/>
</dbReference>